<organism evidence="1 2">
    <name type="scientific">Linum tenue</name>
    <dbReference type="NCBI Taxonomy" id="586396"/>
    <lineage>
        <taxon>Eukaryota</taxon>
        <taxon>Viridiplantae</taxon>
        <taxon>Streptophyta</taxon>
        <taxon>Embryophyta</taxon>
        <taxon>Tracheophyta</taxon>
        <taxon>Spermatophyta</taxon>
        <taxon>Magnoliopsida</taxon>
        <taxon>eudicotyledons</taxon>
        <taxon>Gunneridae</taxon>
        <taxon>Pentapetalae</taxon>
        <taxon>rosids</taxon>
        <taxon>fabids</taxon>
        <taxon>Malpighiales</taxon>
        <taxon>Linaceae</taxon>
        <taxon>Linum</taxon>
    </lineage>
</organism>
<accession>A0AAV0H240</accession>
<reference evidence="1" key="1">
    <citation type="submission" date="2022-08" db="EMBL/GenBank/DDBJ databases">
        <authorList>
            <person name="Gutierrez-Valencia J."/>
        </authorList>
    </citation>
    <scope>NUCLEOTIDE SEQUENCE</scope>
</reference>
<sequence>MNCYCLLHFERYQIGAVSDFQLSRLTSFEGLHGCSRSHQSSYH</sequence>
<dbReference type="Proteomes" id="UP001154282">
    <property type="component" value="Unassembled WGS sequence"/>
</dbReference>
<keyword evidence="2" id="KW-1185">Reference proteome</keyword>
<protein>
    <submittedName>
        <fullName evidence="1">Uncharacterized protein</fullName>
    </submittedName>
</protein>
<evidence type="ECO:0000313" key="2">
    <source>
        <dbReference type="Proteomes" id="UP001154282"/>
    </source>
</evidence>
<proteinExistence type="predicted"/>
<dbReference type="AlphaFoldDB" id="A0AAV0H240"/>
<gene>
    <name evidence="1" type="ORF">LITE_LOCUS1914</name>
</gene>
<comment type="caution">
    <text evidence="1">The sequence shown here is derived from an EMBL/GenBank/DDBJ whole genome shotgun (WGS) entry which is preliminary data.</text>
</comment>
<name>A0AAV0H240_9ROSI</name>
<dbReference type="EMBL" id="CAMGYJ010000002">
    <property type="protein sequence ID" value="CAI0378594.1"/>
    <property type="molecule type" value="Genomic_DNA"/>
</dbReference>
<evidence type="ECO:0000313" key="1">
    <source>
        <dbReference type="EMBL" id="CAI0378594.1"/>
    </source>
</evidence>